<keyword evidence="4" id="KW-0963">Cytoplasm</keyword>
<dbReference type="Gene3D" id="3.90.660.10">
    <property type="match status" value="1"/>
</dbReference>
<feature type="domain" description="Amine oxidase" evidence="8">
    <location>
        <begin position="4"/>
        <end position="439"/>
    </location>
</feature>
<dbReference type="GO" id="GO:0046592">
    <property type="term" value="F:polyamine oxidase activity"/>
    <property type="evidence" value="ECO:0007669"/>
    <property type="project" value="TreeGrafter"/>
</dbReference>
<dbReference type="GO" id="GO:0005737">
    <property type="term" value="C:cytoplasm"/>
    <property type="evidence" value="ECO:0007669"/>
    <property type="project" value="UniProtKB-SubCell"/>
</dbReference>
<evidence type="ECO:0000256" key="4">
    <source>
        <dbReference type="ARBA" id="ARBA00022490"/>
    </source>
</evidence>
<organism evidence="9 10">
    <name type="scientific">Caenorhabditis japonica</name>
    <dbReference type="NCBI Taxonomy" id="281687"/>
    <lineage>
        <taxon>Eukaryota</taxon>
        <taxon>Metazoa</taxon>
        <taxon>Ecdysozoa</taxon>
        <taxon>Nematoda</taxon>
        <taxon>Chromadorea</taxon>
        <taxon>Rhabditida</taxon>
        <taxon>Rhabditina</taxon>
        <taxon>Rhabditomorpha</taxon>
        <taxon>Rhabditoidea</taxon>
        <taxon>Rhabditidae</taxon>
        <taxon>Peloderinae</taxon>
        <taxon>Caenorhabditis</taxon>
    </lineage>
</organism>
<sequence>MELGVDDFVIYEGLDRIGGRIHAVPYKDGFLQMGAQFINGAQNPLYKIAHRLGILADAVSDTAHVDYAFYAYGNQQVKQADIKLFLDFTSKLDSKYRAIAENDEITARRYTLKEIFTLDYMDFLKTHNFTTKQKNVFDSLARSFRSYWEFEWAADWSTLSLHVLKEWNDYGTVCESFATDKIGFKAILDDIAEPISKSHFQFNTRIDNIQLNSTTGRMKLTANGQTLPSEFDYVIVTSSLGVLKKYHHLMFSPPLSRQKIEAIEKIGFGGSCKVFFEWDKPFWSNKTYSIAPLPVRGMIRDELDMFEEETTTLQVVDWAPNVLSAWYAGRGHQLVDNMSEGELKFKIAKLMREMYNNEDIPLPKKVIRTQLTKNELLLGSYSYMTQVQALSRISHSQLSMPVKLDGRPKILFAGEATHHRLFQTAVGAFLSGRREADRVVNDWSKHNVTSFKKCIQ</sequence>
<dbReference type="InterPro" id="IPR002937">
    <property type="entry name" value="Amino_oxidase"/>
</dbReference>
<accession>A0A8R1DZ95</accession>
<evidence type="ECO:0000256" key="2">
    <source>
        <dbReference type="ARBA" id="ARBA00004496"/>
    </source>
</evidence>
<evidence type="ECO:0000313" key="10">
    <source>
        <dbReference type="Proteomes" id="UP000005237"/>
    </source>
</evidence>
<proteinExistence type="inferred from homology"/>
<comment type="cofactor">
    <cofactor evidence="1">
        <name>FAD</name>
        <dbReference type="ChEBI" id="CHEBI:57692"/>
    </cofactor>
</comment>
<keyword evidence="5" id="KW-0285">Flavoprotein</keyword>
<evidence type="ECO:0000256" key="5">
    <source>
        <dbReference type="ARBA" id="ARBA00022630"/>
    </source>
</evidence>
<dbReference type="EnsemblMetazoa" id="CJA15363b.1">
    <property type="protein sequence ID" value="CJA15363b.1"/>
    <property type="gene ID" value="WBGene00134567"/>
</dbReference>
<dbReference type="SUPFAM" id="SSF51905">
    <property type="entry name" value="FAD/NAD(P)-binding domain"/>
    <property type="match status" value="1"/>
</dbReference>
<reference evidence="9" key="2">
    <citation type="submission" date="2022-06" db="UniProtKB">
        <authorList>
            <consortium name="EnsemblMetazoa"/>
        </authorList>
    </citation>
    <scope>IDENTIFICATION</scope>
    <source>
        <strain evidence="9">DF5081</strain>
    </source>
</reference>
<keyword evidence="7" id="KW-0560">Oxidoreductase</keyword>
<dbReference type="Pfam" id="PF01593">
    <property type="entry name" value="Amino_oxidase"/>
    <property type="match status" value="1"/>
</dbReference>
<evidence type="ECO:0000256" key="3">
    <source>
        <dbReference type="ARBA" id="ARBA00005995"/>
    </source>
</evidence>
<evidence type="ECO:0000313" key="9">
    <source>
        <dbReference type="EnsemblMetazoa" id="CJA15363b.1"/>
    </source>
</evidence>
<name>A0A8R1DZ95_CAEJA</name>
<dbReference type="InterPro" id="IPR036188">
    <property type="entry name" value="FAD/NAD-bd_sf"/>
</dbReference>
<evidence type="ECO:0000256" key="7">
    <source>
        <dbReference type="ARBA" id="ARBA00023002"/>
    </source>
</evidence>
<comment type="similarity">
    <text evidence="3">Belongs to the flavin monoamine oxidase family.</text>
</comment>
<keyword evidence="6" id="KW-0274">FAD</keyword>
<keyword evidence="10" id="KW-1185">Reference proteome</keyword>
<evidence type="ECO:0000256" key="6">
    <source>
        <dbReference type="ARBA" id="ARBA00022827"/>
    </source>
</evidence>
<comment type="subcellular location">
    <subcellularLocation>
        <location evidence="2">Cytoplasm</location>
    </subcellularLocation>
</comment>
<dbReference type="AlphaFoldDB" id="A0A8R1DZ95"/>
<dbReference type="PANTHER" id="PTHR10742:SF405">
    <property type="entry name" value="PEROXISOMAL N(1)-ACETYL-SPERMINE_SPERMIDINE OXIDASE"/>
    <property type="match status" value="1"/>
</dbReference>
<evidence type="ECO:0000259" key="8">
    <source>
        <dbReference type="Pfam" id="PF01593"/>
    </source>
</evidence>
<dbReference type="InterPro" id="IPR050281">
    <property type="entry name" value="Flavin_monoamine_oxidase"/>
</dbReference>
<reference evidence="10" key="1">
    <citation type="submission" date="2010-08" db="EMBL/GenBank/DDBJ databases">
        <authorList>
            <consortium name="Caenorhabditis japonica Sequencing Consortium"/>
            <person name="Wilson R.K."/>
        </authorList>
    </citation>
    <scope>NUCLEOTIDE SEQUENCE [LARGE SCALE GENOMIC DNA]</scope>
    <source>
        <strain evidence="10">DF5081</strain>
    </source>
</reference>
<dbReference type="Proteomes" id="UP000005237">
    <property type="component" value="Unassembled WGS sequence"/>
</dbReference>
<protein>
    <submittedName>
        <fullName evidence="9">Amino_oxidase domain-containing protein</fullName>
    </submittedName>
</protein>
<dbReference type="Gene3D" id="3.50.50.60">
    <property type="entry name" value="FAD/NAD(P)-binding domain"/>
    <property type="match status" value="1"/>
</dbReference>
<evidence type="ECO:0000256" key="1">
    <source>
        <dbReference type="ARBA" id="ARBA00001974"/>
    </source>
</evidence>
<dbReference type="PANTHER" id="PTHR10742">
    <property type="entry name" value="FLAVIN MONOAMINE OXIDASE"/>
    <property type="match status" value="1"/>
</dbReference>
<dbReference type="SUPFAM" id="SSF54373">
    <property type="entry name" value="FAD-linked reductases, C-terminal domain"/>
    <property type="match status" value="1"/>
</dbReference>